<dbReference type="Proteomes" id="UP000265520">
    <property type="component" value="Unassembled WGS sequence"/>
</dbReference>
<keyword evidence="1" id="KW-0175">Coiled coil</keyword>
<evidence type="ECO:0000313" key="2">
    <source>
        <dbReference type="EMBL" id="MCI10589.1"/>
    </source>
</evidence>
<dbReference type="AlphaFoldDB" id="A0A392PGH3"/>
<proteinExistence type="predicted"/>
<protein>
    <submittedName>
        <fullName evidence="2">Protein GRIP</fullName>
    </submittedName>
</protein>
<organism evidence="2 3">
    <name type="scientific">Trifolium medium</name>
    <dbReference type="NCBI Taxonomy" id="97028"/>
    <lineage>
        <taxon>Eukaryota</taxon>
        <taxon>Viridiplantae</taxon>
        <taxon>Streptophyta</taxon>
        <taxon>Embryophyta</taxon>
        <taxon>Tracheophyta</taxon>
        <taxon>Spermatophyta</taxon>
        <taxon>Magnoliopsida</taxon>
        <taxon>eudicotyledons</taxon>
        <taxon>Gunneridae</taxon>
        <taxon>Pentapetalae</taxon>
        <taxon>rosids</taxon>
        <taxon>fabids</taxon>
        <taxon>Fabales</taxon>
        <taxon>Fabaceae</taxon>
        <taxon>Papilionoideae</taxon>
        <taxon>50 kb inversion clade</taxon>
        <taxon>NPAAA clade</taxon>
        <taxon>Hologalegina</taxon>
        <taxon>IRL clade</taxon>
        <taxon>Trifolieae</taxon>
        <taxon>Trifolium</taxon>
    </lineage>
</organism>
<name>A0A392PGH3_9FABA</name>
<comment type="caution">
    <text evidence="2">The sequence shown here is derived from an EMBL/GenBank/DDBJ whole genome shotgun (WGS) entry which is preliminary data.</text>
</comment>
<evidence type="ECO:0000256" key="1">
    <source>
        <dbReference type="SAM" id="Coils"/>
    </source>
</evidence>
<evidence type="ECO:0000313" key="3">
    <source>
        <dbReference type="Proteomes" id="UP000265520"/>
    </source>
</evidence>
<feature type="non-terminal residue" evidence="2">
    <location>
        <position position="132"/>
    </location>
</feature>
<sequence>MVVDLKFQNEFLKSQFEGFSNVNSVSSESSIQKGVGDTEDRESDIVKELQERIESLNKEFLIEKQTRIASEEALKHLQVVYSDAEEKAKDLAEQLVEAQNKLEHEIKERDEKYSELDAKLNRLHKRAKQRIQ</sequence>
<feature type="coiled-coil region" evidence="1">
    <location>
        <begin position="39"/>
        <end position="126"/>
    </location>
</feature>
<accession>A0A392PGH3</accession>
<reference evidence="2 3" key="1">
    <citation type="journal article" date="2018" name="Front. Plant Sci.">
        <title>Red Clover (Trifolium pratense) and Zigzag Clover (T. medium) - A Picture of Genomic Similarities and Differences.</title>
        <authorList>
            <person name="Dluhosova J."/>
            <person name="Istvanek J."/>
            <person name="Nedelnik J."/>
            <person name="Repkova J."/>
        </authorList>
    </citation>
    <scope>NUCLEOTIDE SEQUENCE [LARGE SCALE GENOMIC DNA]</scope>
    <source>
        <strain evidence="3">cv. 10/8</strain>
        <tissue evidence="2">Leaf</tissue>
    </source>
</reference>
<keyword evidence="3" id="KW-1185">Reference proteome</keyword>
<dbReference type="EMBL" id="LXQA010076861">
    <property type="protein sequence ID" value="MCI10589.1"/>
    <property type="molecule type" value="Genomic_DNA"/>
</dbReference>